<evidence type="ECO:0000256" key="5">
    <source>
        <dbReference type="ARBA" id="ARBA00022989"/>
    </source>
</evidence>
<feature type="transmembrane region" description="Helical" evidence="8">
    <location>
        <begin position="189"/>
        <end position="208"/>
    </location>
</feature>
<keyword evidence="6 8" id="KW-0472">Membrane</keyword>
<dbReference type="PANTHER" id="PTHR30354:SF22">
    <property type="entry name" value="HIGH-AFFINITY GLUCONATE TRANSPORTER"/>
    <property type="match status" value="1"/>
</dbReference>
<feature type="transmembrane region" description="Helical" evidence="8">
    <location>
        <begin position="31"/>
        <end position="48"/>
    </location>
</feature>
<feature type="transmembrane region" description="Helical" evidence="8">
    <location>
        <begin position="6"/>
        <end position="24"/>
    </location>
</feature>
<dbReference type="OrthoDB" id="9787129at2"/>
<gene>
    <name evidence="9" type="primary">gntT_2</name>
    <name evidence="9" type="ORF">WY13_03071</name>
</gene>
<dbReference type="PIRSF" id="PIRSF002746">
    <property type="entry name" value="Gluconate_transporter"/>
    <property type="match status" value="1"/>
</dbReference>
<protein>
    <submittedName>
        <fullName evidence="9">High-affinity gluconate transporter</fullName>
    </submittedName>
</protein>
<comment type="subcellular location">
    <subcellularLocation>
        <location evidence="1">Cell membrane</location>
        <topology evidence="1">Multi-pass membrane protein</topology>
    </subcellularLocation>
</comment>
<dbReference type="PANTHER" id="PTHR30354">
    <property type="entry name" value="GNT FAMILY GLUCONATE TRANSPORTER"/>
    <property type="match status" value="1"/>
</dbReference>
<feature type="transmembrane region" description="Helical" evidence="8">
    <location>
        <begin position="450"/>
        <end position="474"/>
    </location>
</feature>
<feature type="transmembrane region" description="Helical" evidence="8">
    <location>
        <begin position="262"/>
        <end position="282"/>
    </location>
</feature>
<keyword evidence="2" id="KW-0813">Transport</keyword>
<evidence type="ECO:0000256" key="1">
    <source>
        <dbReference type="ARBA" id="ARBA00004651"/>
    </source>
</evidence>
<dbReference type="GO" id="GO:0005886">
    <property type="term" value="C:plasma membrane"/>
    <property type="evidence" value="ECO:0007669"/>
    <property type="project" value="UniProtKB-SubCell"/>
</dbReference>
<feature type="transmembrane region" description="Helical" evidence="8">
    <location>
        <begin position="415"/>
        <end position="438"/>
    </location>
</feature>
<dbReference type="Proteomes" id="UP000077407">
    <property type="component" value="Unassembled WGS sequence"/>
</dbReference>
<dbReference type="GO" id="GO:0015128">
    <property type="term" value="F:gluconate transmembrane transporter activity"/>
    <property type="evidence" value="ECO:0007669"/>
    <property type="project" value="InterPro"/>
</dbReference>
<name>A0A162KLN2_9CLOT</name>
<organism evidence="9 10">
    <name type="scientific">Clostridium ljungdahlii</name>
    <dbReference type="NCBI Taxonomy" id="1538"/>
    <lineage>
        <taxon>Bacteria</taxon>
        <taxon>Bacillati</taxon>
        <taxon>Bacillota</taxon>
        <taxon>Clostridia</taxon>
        <taxon>Eubacteriales</taxon>
        <taxon>Clostridiaceae</taxon>
        <taxon>Clostridium</taxon>
    </lineage>
</organism>
<dbReference type="RefSeq" id="WP_063556396.1">
    <property type="nucleotide sequence ID" value="NZ_LITT01000046.1"/>
</dbReference>
<keyword evidence="3" id="KW-1003">Cell membrane</keyword>
<dbReference type="InterPro" id="IPR003474">
    <property type="entry name" value="Glcn_transporter"/>
</dbReference>
<dbReference type="AlphaFoldDB" id="A0A162KLN2"/>
<feature type="transmembrane region" description="Helical" evidence="8">
    <location>
        <begin position="104"/>
        <end position="137"/>
    </location>
</feature>
<dbReference type="PATRIC" id="fig|1538.10.peg.3093"/>
<feature type="transmembrane region" description="Helical" evidence="8">
    <location>
        <begin position="149"/>
        <end position="168"/>
    </location>
</feature>
<evidence type="ECO:0000256" key="4">
    <source>
        <dbReference type="ARBA" id="ARBA00022692"/>
    </source>
</evidence>
<reference evidence="9 10" key="1">
    <citation type="journal article" date="2015" name="Biotechnol. Bioeng.">
        <title>Genome sequence and phenotypic characterization of Caulobacter segnis.</title>
        <authorList>
            <person name="Patel S."/>
            <person name="Fletcher B."/>
            <person name="Scott D.C."/>
            <person name="Ely B."/>
        </authorList>
    </citation>
    <scope>NUCLEOTIDE SEQUENCE [LARGE SCALE GENOMIC DNA]</scope>
    <source>
        <strain evidence="9 10">ERI-2</strain>
    </source>
</reference>
<evidence type="ECO:0000256" key="7">
    <source>
        <dbReference type="ARBA" id="ARBA00049663"/>
    </source>
</evidence>
<comment type="caution">
    <text evidence="9">The sequence shown here is derived from an EMBL/GenBank/DDBJ whole genome shotgun (WGS) entry which is preliminary data.</text>
</comment>
<evidence type="ECO:0000313" key="10">
    <source>
        <dbReference type="Proteomes" id="UP000077407"/>
    </source>
</evidence>
<dbReference type="NCBIfam" id="TIGR00791">
    <property type="entry name" value="gntP"/>
    <property type="match status" value="1"/>
</dbReference>
<feature type="transmembrane region" description="Helical" evidence="8">
    <location>
        <begin position="335"/>
        <end position="353"/>
    </location>
</feature>
<evidence type="ECO:0000256" key="8">
    <source>
        <dbReference type="SAM" id="Phobius"/>
    </source>
</evidence>
<comment type="similarity">
    <text evidence="7">Belongs to the GntP permease family.</text>
</comment>
<feature type="transmembrane region" description="Helical" evidence="8">
    <location>
        <begin position="60"/>
        <end position="83"/>
    </location>
</feature>
<keyword evidence="4 8" id="KW-0812">Transmembrane</keyword>
<accession>A0A162KLN2</accession>
<evidence type="ECO:0000256" key="2">
    <source>
        <dbReference type="ARBA" id="ARBA00022448"/>
    </source>
</evidence>
<keyword evidence="5 8" id="KW-1133">Transmembrane helix</keyword>
<feature type="transmembrane region" description="Helical" evidence="8">
    <location>
        <begin position="294"/>
        <end position="315"/>
    </location>
</feature>
<dbReference type="EMBL" id="LITT01000046">
    <property type="protein sequence ID" value="OAA83942.1"/>
    <property type="molecule type" value="Genomic_DNA"/>
</dbReference>
<sequence>MTGHDILLLTIALCSVVVLVLLIVSKLHFHPMVALLVVSVGVGLTAGLDMNKIVKSITDGAGGTLGGVGLQVALGAMIGKLLSISGASDKIASTILKRSTNRTLPWFMSAVAFIIGIPMFFEVGLIMLLPIVFSVAAKLEKQGNIKGSAYIYIGVPVIAALATMHGMVPPHPGPLTAIAGIKANLGITLIYGIICAIPAIIIAGPVYGKFIAPRMTVRPDRQLLELYAGSSITSEEKTAALDDTSKYMAATVEHPVSSATSFIVALLPMLMMLADALAKTFFKQAVLLNKITGFIGNPVIALLIGLLVGMIFLGYARGVDTKKLHDELGASLKPIAGILLIIAGGGAFAKVLTNSNVGVAINHLSSGIHVSPILLGWLIAALLSISTGSATVGIVGATGLLAPLTVFNPGISKELLVIAIGSGSLFFNYANHAGFWLVKESFSMSMSETFKTITVVQSIVGLVGLAMTLLLNFMPHF</sequence>
<feature type="transmembrane region" description="Helical" evidence="8">
    <location>
        <begin position="374"/>
        <end position="395"/>
    </location>
</feature>
<evidence type="ECO:0000256" key="3">
    <source>
        <dbReference type="ARBA" id="ARBA00022475"/>
    </source>
</evidence>
<evidence type="ECO:0000313" key="9">
    <source>
        <dbReference type="EMBL" id="OAA83942.1"/>
    </source>
</evidence>
<evidence type="ECO:0000256" key="6">
    <source>
        <dbReference type="ARBA" id="ARBA00023136"/>
    </source>
</evidence>
<proteinExistence type="inferred from homology"/>
<dbReference type="Pfam" id="PF02447">
    <property type="entry name" value="GntP_permease"/>
    <property type="match status" value="1"/>
</dbReference>